<evidence type="ECO:0000313" key="4">
    <source>
        <dbReference type="Proteomes" id="UP001370299"/>
    </source>
</evidence>
<evidence type="ECO:0008006" key="5">
    <source>
        <dbReference type="Google" id="ProtNLM"/>
    </source>
</evidence>
<keyword evidence="2" id="KW-0812">Transmembrane</keyword>
<name>A0ABU8YES5_9MICO</name>
<dbReference type="Proteomes" id="UP001370299">
    <property type="component" value="Unassembled WGS sequence"/>
</dbReference>
<comment type="caution">
    <text evidence="3">The sequence shown here is derived from an EMBL/GenBank/DDBJ whole genome shotgun (WGS) entry which is preliminary data.</text>
</comment>
<keyword evidence="4" id="KW-1185">Reference proteome</keyword>
<evidence type="ECO:0000256" key="1">
    <source>
        <dbReference type="SAM" id="MobiDB-lite"/>
    </source>
</evidence>
<dbReference type="EMBL" id="JBBLYY010000077">
    <property type="protein sequence ID" value="MEK0173019.1"/>
    <property type="molecule type" value="Genomic_DNA"/>
</dbReference>
<feature type="transmembrane region" description="Helical" evidence="2">
    <location>
        <begin position="78"/>
        <end position="97"/>
    </location>
</feature>
<dbReference type="RefSeq" id="WP_340197799.1">
    <property type="nucleotide sequence ID" value="NZ_JBBKAP010000076.1"/>
</dbReference>
<feature type="region of interest" description="Disordered" evidence="1">
    <location>
        <begin position="184"/>
        <end position="203"/>
    </location>
</feature>
<feature type="region of interest" description="Disordered" evidence="1">
    <location>
        <begin position="1"/>
        <end position="29"/>
    </location>
</feature>
<reference evidence="3 4" key="1">
    <citation type="submission" date="2024-03" db="EMBL/GenBank/DDBJ databases">
        <title>Whole genomes of four grape xylem sap localized bacterial endophytes.</title>
        <authorList>
            <person name="Kumar G."/>
            <person name="Savka M.A."/>
        </authorList>
    </citation>
    <scope>NUCLEOTIDE SEQUENCE [LARGE SCALE GENOMIC DNA]</scope>
    <source>
        <strain evidence="3 4">RIT_GXS8</strain>
    </source>
</reference>
<feature type="compositionally biased region" description="Low complexity" evidence="1">
    <location>
        <begin position="9"/>
        <end position="29"/>
    </location>
</feature>
<proteinExistence type="predicted"/>
<gene>
    <name evidence="3" type="ORF">WMN62_16215</name>
</gene>
<accession>A0ABU8YES5</accession>
<keyword evidence="2" id="KW-1133">Transmembrane helix</keyword>
<sequence>MTADTMSVPTTRLGAPTTRATPRTTASRTTRVIRASRPAHADHETAPTWMRVVGAVLLLGGLGLTAAVTAWPGDAPEAALIVPALVAVVAGVLLLLARAGFAVTDTHVTLHFRPLPPRRIARRRITDVRLVEADARTYGGVGLRIGRGVRALILTPGLGIELTDDRGRVTFVRTRRPEDAFRALAGRQGRSGGTGRVERERLG</sequence>
<protein>
    <recommendedName>
        <fullName evidence="5">PH (Pleckstrin Homology) domain-containing protein</fullName>
    </recommendedName>
</protein>
<feature type="transmembrane region" description="Helical" evidence="2">
    <location>
        <begin position="52"/>
        <end position="72"/>
    </location>
</feature>
<keyword evidence="2" id="KW-0472">Membrane</keyword>
<organism evidence="3 4">
    <name type="scientific">Curtobacterium citreum</name>
    <dbReference type="NCBI Taxonomy" id="2036"/>
    <lineage>
        <taxon>Bacteria</taxon>
        <taxon>Bacillati</taxon>
        <taxon>Actinomycetota</taxon>
        <taxon>Actinomycetes</taxon>
        <taxon>Micrococcales</taxon>
        <taxon>Microbacteriaceae</taxon>
        <taxon>Curtobacterium</taxon>
    </lineage>
</organism>
<evidence type="ECO:0000313" key="3">
    <source>
        <dbReference type="EMBL" id="MEK0173019.1"/>
    </source>
</evidence>
<evidence type="ECO:0000256" key="2">
    <source>
        <dbReference type="SAM" id="Phobius"/>
    </source>
</evidence>